<dbReference type="KEGG" id="atx:GCD22_01083"/>
<gene>
    <name evidence="1" type="ORF">GCD22_01083</name>
</gene>
<evidence type="ECO:0000313" key="1">
    <source>
        <dbReference type="EMBL" id="QFX95497.1"/>
    </source>
</evidence>
<dbReference type="RefSeq" id="WP_153940477.1">
    <property type="nucleotide sequence ID" value="NZ_CP045571.1"/>
</dbReference>
<sequence>MIACVIWIFAGIPAEAYGSYFRPGPKGKDVTISNGGLSITLNIPWDGVVVSVSNRHVAHGMNIVDTHDPGRELQVD</sequence>
<dbReference type="AlphaFoldDB" id="A0A5P9XNB7"/>
<reference evidence="1 2" key="1">
    <citation type="submission" date="2019-10" db="EMBL/GenBank/DDBJ databases">
        <authorList>
            <person name="Wang R."/>
        </authorList>
    </citation>
    <scope>NUCLEOTIDE SEQUENCE [LARGE SCALE GENOMIC DNA]</scope>
    <source>
        <strain evidence="1 2">ATCC 19377</strain>
    </source>
</reference>
<proteinExistence type="predicted"/>
<dbReference type="GeneID" id="60695474"/>
<protein>
    <submittedName>
        <fullName evidence="1">Uncharacterized protein</fullName>
    </submittedName>
</protein>
<accession>A0A5P9XNB7</accession>
<evidence type="ECO:0000313" key="2">
    <source>
        <dbReference type="Proteomes" id="UP000363590"/>
    </source>
</evidence>
<organism evidence="1 2">
    <name type="scientific">Acidithiobacillus thiooxidans ATCC 19377</name>
    <dbReference type="NCBI Taxonomy" id="637390"/>
    <lineage>
        <taxon>Bacteria</taxon>
        <taxon>Pseudomonadati</taxon>
        <taxon>Pseudomonadota</taxon>
        <taxon>Acidithiobacillia</taxon>
        <taxon>Acidithiobacillales</taxon>
        <taxon>Acidithiobacillaceae</taxon>
        <taxon>Acidithiobacillus</taxon>
    </lineage>
</organism>
<name>A0A5P9XNB7_ACITH</name>
<dbReference type="EMBL" id="CP045571">
    <property type="protein sequence ID" value="QFX95497.1"/>
    <property type="molecule type" value="Genomic_DNA"/>
</dbReference>
<dbReference type="Proteomes" id="UP000363590">
    <property type="component" value="Chromosome"/>
</dbReference>